<dbReference type="Proteomes" id="UP000282483">
    <property type="component" value="Chromosome"/>
</dbReference>
<protein>
    <submittedName>
        <fullName evidence="1">Putative membrane protein</fullName>
    </submittedName>
</protein>
<dbReference type="EMBL" id="AP018005">
    <property type="protein sequence ID" value="BBB15424.1"/>
    <property type="molecule type" value="Genomic_DNA"/>
</dbReference>
<evidence type="ECO:0000313" key="1">
    <source>
        <dbReference type="EMBL" id="BBB15424.1"/>
    </source>
</evidence>
<sequence length="207" mass="23296">MNIKKIPALARKVRPFEIGSELVTYISDPSASSGYKVETTCQLSEDMVIVRNMIALCNSRGDACRDKDGNIIYNEYAMGKSVFFNSYTNPDQLLECFSQKFYKKTTIRAIEIDEQVISILHEYDQSNHSRPNDIFIATNWGTGDTAELLQPGGMLTDSGYAIAPKEFAATYVPTKKRPTFFNTTSSRTCRDNELETVTDKKIAIKTQ</sequence>
<proteinExistence type="predicted"/>
<dbReference type="RefSeq" id="WP_126322879.1">
    <property type="nucleotide sequence ID" value="NZ_AP018005.1"/>
</dbReference>
<dbReference type="AlphaFoldDB" id="A0A2Z5UVC9"/>
<name>A0A2Z5UVC9_9COXI</name>
<keyword evidence="2" id="KW-1185">Reference proteome</keyword>
<reference evidence="1 2" key="1">
    <citation type="submission" date="2017-03" db="EMBL/GenBank/DDBJ databases">
        <title>The genome sequence of Candidatus Rickettsiella viridis.</title>
        <authorList>
            <person name="Nikoh N."/>
            <person name="Tsuchida T."/>
            <person name="Yamaguchi K."/>
            <person name="Maeda T."/>
            <person name="Shigenobu S."/>
            <person name="Fukatsu T."/>
        </authorList>
    </citation>
    <scope>NUCLEOTIDE SEQUENCE [LARGE SCALE GENOMIC DNA]</scope>
    <source>
        <strain evidence="1 2">Ap-RA04</strain>
    </source>
</reference>
<dbReference type="KEGG" id="rvi:RVIR1_09460"/>
<accession>A0A2Z5UVC9</accession>
<evidence type="ECO:0000313" key="2">
    <source>
        <dbReference type="Proteomes" id="UP000282483"/>
    </source>
</evidence>
<gene>
    <name evidence="1" type="ORF">RVIR1_09460</name>
</gene>
<organism evidence="1 2">
    <name type="scientific">Candidatus Rickettsiella viridis</name>
    <dbReference type="NCBI Taxonomy" id="676208"/>
    <lineage>
        <taxon>Bacteria</taxon>
        <taxon>Pseudomonadati</taxon>
        <taxon>Pseudomonadota</taxon>
        <taxon>Gammaproteobacteria</taxon>
        <taxon>Legionellales</taxon>
        <taxon>Coxiellaceae</taxon>
        <taxon>Rickettsiella</taxon>
    </lineage>
</organism>